<dbReference type="Pfam" id="PF01554">
    <property type="entry name" value="MatE"/>
    <property type="match status" value="1"/>
</dbReference>
<keyword evidence="1" id="KW-1133">Transmembrane helix</keyword>
<dbReference type="PATRIC" id="fig|1235802.3.peg.2392"/>
<accession>N2AHV4</accession>
<keyword evidence="1" id="KW-0472">Membrane</keyword>
<dbReference type="GO" id="GO:0015297">
    <property type="term" value="F:antiporter activity"/>
    <property type="evidence" value="ECO:0007669"/>
    <property type="project" value="InterPro"/>
</dbReference>
<keyword evidence="1" id="KW-0812">Transmembrane</keyword>
<keyword evidence="3" id="KW-1185">Reference proteome</keyword>
<proteinExistence type="predicted"/>
<dbReference type="InterPro" id="IPR002528">
    <property type="entry name" value="MATE_fam"/>
</dbReference>
<dbReference type="STRING" id="1235802.C823_02255"/>
<evidence type="ECO:0000313" key="3">
    <source>
        <dbReference type="Proteomes" id="UP000012589"/>
    </source>
</evidence>
<name>N2AHV4_9FIRM</name>
<dbReference type="GO" id="GO:0042910">
    <property type="term" value="F:xenobiotic transmembrane transporter activity"/>
    <property type="evidence" value="ECO:0007669"/>
    <property type="project" value="InterPro"/>
</dbReference>
<evidence type="ECO:0000313" key="2">
    <source>
        <dbReference type="EMBL" id="EMZ27586.1"/>
    </source>
</evidence>
<dbReference type="HOGENOM" id="CLU_092786_0_0_9"/>
<comment type="caution">
    <text evidence="2">The sequence shown here is derived from an EMBL/GenBank/DDBJ whole genome shotgun (WGS) entry which is preliminary data.</text>
</comment>
<feature type="transmembrane region" description="Helical" evidence="1">
    <location>
        <begin position="20"/>
        <end position="43"/>
    </location>
</feature>
<dbReference type="GO" id="GO:0016020">
    <property type="term" value="C:membrane"/>
    <property type="evidence" value="ECO:0007669"/>
    <property type="project" value="InterPro"/>
</dbReference>
<organism evidence="2 3">
    <name type="scientific">Eubacterium plexicaudatum ASF492</name>
    <dbReference type="NCBI Taxonomy" id="1235802"/>
    <lineage>
        <taxon>Bacteria</taxon>
        <taxon>Bacillati</taxon>
        <taxon>Bacillota</taxon>
        <taxon>Clostridia</taxon>
        <taxon>Eubacteriales</taxon>
        <taxon>Eubacteriaceae</taxon>
        <taxon>Eubacterium</taxon>
    </lineage>
</organism>
<dbReference type="eggNOG" id="COG0534">
    <property type="taxonomic scope" value="Bacteria"/>
</dbReference>
<dbReference type="EMBL" id="AQFT01000068">
    <property type="protein sequence ID" value="EMZ27586.1"/>
    <property type="molecule type" value="Genomic_DNA"/>
</dbReference>
<feature type="transmembrane region" description="Helical" evidence="1">
    <location>
        <begin position="99"/>
        <end position="122"/>
    </location>
</feature>
<feature type="transmembrane region" description="Helical" evidence="1">
    <location>
        <begin position="142"/>
        <end position="165"/>
    </location>
</feature>
<dbReference type="PANTHER" id="PTHR42925:SF2">
    <property type="entry name" value="NA+ DRIVEN MULTIDRUG EFFLUX PUMP"/>
    <property type="match status" value="1"/>
</dbReference>
<gene>
    <name evidence="2" type="ORF">C823_02255</name>
</gene>
<dbReference type="PANTHER" id="PTHR42925">
    <property type="entry name" value="MULTIDRUG AND TOXIN EFFLUX PROTEIN MATE FAMILY"/>
    <property type="match status" value="1"/>
</dbReference>
<evidence type="ECO:0000256" key="1">
    <source>
        <dbReference type="SAM" id="Phobius"/>
    </source>
</evidence>
<protein>
    <recommendedName>
        <fullName evidence="4">MATE efflux family protein</fullName>
    </recommendedName>
</protein>
<reference evidence="2 3" key="1">
    <citation type="journal article" date="2014" name="Genome Announc.">
        <title>Draft genome sequences of the altered schaedler flora, a defined bacterial community from gnotobiotic mice.</title>
        <authorList>
            <person name="Wannemuehler M.J."/>
            <person name="Overstreet A.M."/>
            <person name="Ward D.V."/>
            <person name="Phillips G.J."/>
        </authorList>
    </citation>
    <scope>NUCLEOTIDE SEQUENCE [LARGE SCALE GENOMIC DNA]</scope>
    <source>
        <strain evidence="2 3">ASF492</strain>
    </source>
</reference>
<sequence>MYSVIIGHLGTDAVAANSFVIIVRNFGTILCFGMAAAGGILLGKIIGENKPEEARDGARKLMKLTVITGAIGGVLILAASPIVLNYAQLTEQAMYYLKYMLLINTYYVMGAAVNTTLIAGVFRAGGDSRFGFICDTIDMWVYAVPLGFIAAFVLKLPVMWVYFLICTDEFVKWPWVIRHYRSGKWLHNITRDDLFDRSV</sequence>
<evidence type="ECO:0008006" key="4">
    <source>
        <dbReference type="Google" id="ProtNLM"/>
    </source>
</evidence>
<dbReference type="InterPro" id="IPR047135">
    <property type="entry name" value="YsiQ"/>
</dbReference>
<feature type="transmembrane region" description="Helical" evidence="1">
    <location>
        <begin position="64"/>
        <end position="87"/>
    </location>
</feature>
<dbReference type="Proteomes" id="UP000012589">
    <property type="component" value="Unassembled WGS sequence"/>
</dbReference>
<dbReference type="AlphaFoldDB" id="N2AHV4"/>